<dbReference type="PANTHER" id="PTHR34388:SF1">
    <property type="entry name" value="DNA POLYMERASE III SUBUNIT DELTA"/>
    <property type="match status" value="1"/>
</dbReference>
<dbReference type="InterPro" id="IPR005790">
    <property type="entry name" value="DNA_polIII_delta"/>
</dbReference>
<dbReference type="GO" id="GO:0003887">
    <property type="term" value="F:DNA-directed DNA polymerase activity"/>
    <property type="evidence" value="ECO:0007669"/>
    <property type="project" value="UniProtKB-KW"/>
</dbReference>
<gene>
    <name evidence="5" type="primary">holA</name>
    <name evidence="5" type="ORF">CPIN18021_1500</name>
</gene>
<evidence type="ECO:0000256" key="2">
    <source>
        <dbReference type="ARBA" id="ARBA00022695"/>
    </source>
</evidence>
<dbReference type="PANTHER" id="PTHR34388">
    <property type="entry name" value="DNA POLYMERASE III SUBUNIT DELTA"/>
    <property type="match status" value="1"/>
</dbReference>
<keyword evidence="3" id="KW-0235">DNA replication</keyword>
<dbReference type="AlphaFoldDB" id="A0A1S6U970"/>
<dbReference type="GO" id="GO:0003677">
    <property type="term" value="F:DNA binding"/>
    <property type="evidence" value="ECO:0007669"/>
    <property type="project" value="InterPro"/>
</dbReference>
<dbReference type="InterPro" id="IPR027417">
    <property type="entry name" value="P-loop_NTPase"/>
</dbReference>
<protein>
    <submittedName>
        <fullName evidence="5">DNA polymerase III, delta subunit</fullName>
    </submittedName>
</protein>
<dbReference type="GO" id="GO:0006261">
    <property type="term" value="P:DNA-templated DNA replication"/>
    <property type="evidence" value="ECO:0007669"/>
    <property type="project" value="TreeGrafter"/>
</dbReference>
<keyword evidence="6" id="KW-1185">Reference proteome</keyword>
<dbReference type="RefSeq" id="WP_078423799.1">
    <property type="nucleotide sequence ID" value="NZ_CP017018.1"/>
</dbReference>
<keyword evidence="1" id="KW-0808">Transferase</keyword>
<keyword evidence="4" id="KW-0239">DNA-directed DNA polymerase</keyword>
<dbReference type="GeneID" id="56567092"/>
<dbReference type="KEGG" id="cpin:CPIN18020_1451"/>
<evidence type="ECO:0000256" key="1">
    <source>
        <dbReference type="ARBA" id="ARBA00022679"/>
    </source>
</evidence>
<dbReference type="Proteomes" id="UP000190868">
    <property type="component" value="Chromosome"/>
</dbReference>
<name>A0A1S6U970_9BACT</name>
<keyword evidence="2" id="KW-0548">Nucleotidyltransferase</keyword>
<evidence type="ECO:0000313" key="5">
    <source>
        <dbReference type="EMBL" id="AQW88284.1"/>
    </source>
</evidence>
<evidence type="ECO:0000256" key="4">
    <source>
        <dbReference type="ARBA" id="ARBA00022932"/>
    </source>
</evidence>
<reference evidence="6" key="1">
    <citation type="submission" date="2016-09" db="EMBL/GenBank/DDBJ databases">
        <title>Comparative genomics of the Campylobacter concisus group.</title>
        <authorList>
            <person name="Miller W.G."/>
            <person name="Yee E."/>
            <person name="Chapman M.H."/>
            <person name="Huynh S."/>
            <person name="Bono J.L."/>
            <person name="On S.L.W."/>
            <person name="StLeger J."/>
            <person name="Foster G."/>
            <person name="Parker C.T."/>
        </authorList>
    </citation>
    <scope>NUCLEOTIDE SEQUENCE [LARGE SCALE GENOMIC DNA]</scope>
    <source>
        <strain evidence="6">RM18021</strain>
    </source>
</reference>
<evidence type="ECO:0000313" key="6">
    <source>
        <dbReference type="Proteomes" id="UP000190868"/>
    </source>
</evidence>
<dbReference type="EMBL" id="CP017258">
    <property type="protein sequence ID" value="AQW88284.1"/>
    <property type="molecule type" value="Genomic_DNA"/>
</dbReference>
<evidence type="ECO:0000256" key="3">
    <source>
        <dbReference type="ARBA" id="ARBA00022705"/>
    </source>
</evidence>
<accession>A0A1S6U970</accession>
<dbReference type="Gene3D" id="3.40.50.300">
    <property type="entry name" value="P-loop containing nucleotide triphosphate hydrolases"/>
    <property type="match status" value="1"/>
</dbReference>
<sequence>MYKKELDTLLETKKINNFFLLFGAEEYQIQDYTEEILSIFINEDTNLLTLYFDEYEFKKAVNHLSEPSLFASQNILHIKTDKKIPTKDLKALISLCKDNKDNKFILELYESDTKITSEISKAFGTNFVRFFKPNTPDEAINILAKTSRKMGLNITKNALYDIYFIHNENLYLAASELNKLSSLNLHIDQEIVKKLVFSLSSIGFDEFFNKLFNLQDIKNDFFQIEQSPSFNEIALLNSFYKLFFRLFKLHSYIKINGKFDIKEAIGYKPPINIENTLKQQSLMLNLKNYEEIFKVLNLAELELKTNSSIDKSAFLISMILNLQNIISKAKFK</sequence>
<dbReference type="NCBIfam" id="TIGR01128">
    <property type="entry name" value="holA"/>
    <property type="match status" value="1"/>
</dbReference>
<dbReference type="GO" id="GO:0009360">
    <property type="term" value="C:DNA polymerase III complex"/>
    <property type="evidence" value="ECO:0007669"/>
    <property type="project" value="TreeGrafter"/>
</dbReference>
<dbReference type="SUPFAM" id="SSF52540">
    <property type="entry name" value="P-loop containing nucleoside triphosphate hydrolases"/>
    <property type="match status" value="1"/>
</dbReference>
<organism evidence="5 6">
    <name type="scientific">Campylobacter pinnipediorum subsp. caledonicus</name>
    <dbReference type="NCBI Taxonomy" id="1874362"/>
    <lineage>
        <taxon>Bacteria</taxon>
        <taxon>Pseudomonadati</taxon>
        <taxon>Campylobacterota</taxon>
        <taxon>Epsilonproteobacteria</taxon>
        <taxon>Campylobacterales</taxon>
        <taxon>Campylobacteraceae</taxon>
        <taxon>Campylobacter</taxon>
    </lineage>
</organism>
<proteinExistence type="predicted"/>